<evidence type="ECO:0000256" key="3">
    <source>
        <dbReference type="ARBA" id="ARBA00023239"/>
    </source>
</evidence>
<dbReference type="SUPFAM" id="SSF53032">
    <property type="entry name" value="tRNA-intron endonuclease catalytic domain-like"/>
    <property type="match status" value="1"/>
</dbReference>
<keyword evidence="3 4" id="KW-0456">Lyase</keyword>
<protein>
    <recommendedName>
        <fullName evidence="4">tRNA-splicing endonuclease subunit Sen34</fullName>
        <ecNumber evidence="4">4.6.1.16</ecNumber>
    </recommendedName>
</protein>
<dbReference type="InterPro" id="IPR006677">
    <property type="entry name" value="tRNA_intron_Endonuc_cat-like"/>
</dbReference>
<feature type="domain" description="TSEN34 N-terminal" evidence="7">
    <location>
        <begin position="25"/>
        <end position="93"/>
    </location>
</feature>
<sequence>MLPVFLKYLAPAGTREMACKKVPIVVNIQQRRGLIYDAEDYFTLRGVYRIVGNLIGIPVSHPRNVNQQGLPAVLSCYELKLLLEKNLVRLVDKNAAFMTAPNDSQTERYLNMTQQQKEELRKPVIEKRLESFRKHLPRIIEGKRQKLIKSGHDLKGIYITPERVLQDERDRLAKEPFDILLQLPTKHPLEVDSSFLPLHLSAEETLKFRVFKALWNEGGYITVGDAFGCDFLLYPNDPLYFHASHMVHVLKDKARRLDVKYLIRICRLAIVVNKLCVIAYLDDRCDGVVFETVEWEGNANKSDSI</sequence>
<dbReference type="InterPro" id="IPR016690">
    <property type="entry name" value="TSEN34"/>
</dbReference>
<dbReference type="AlphaFoldDB" id="A0A2M4CUJ4"/>
<evidence type="ECO:0000259" key="7">
    <source>
        <dbReference type="Pfam" id="PF26577"/>
    </source>
</evidence>
<dbReference type="PANTHER" id="PTHR13070">
    <property type="entry name" value="TRNA-SPLICING ENDONUCLEASE SUBUNIT SEN34-RELATED"/>
    <property type="match status" value="1"/>
</dbReference>
<dbReference type="CDD" id="cd22363">
    <property type="entry name" value="tRNA-intron_lyase_C"/>
    <property type="match status" value="1"/>
</dbReference>
<evidence type="ECO:0000256" key="2">
    <source>
        <dbReference type="ARBA" id="ARBA00022694"/>
    </source>
</evidence>
<dbReference type="InterPro" id="IPR036167">
    <property type="entry name" value="tRNA_intron_Endo_cat-like_sf"/>
</dbReference>
<dbReference type="EC" id="4.6.1.16" evidence="4"/>
<dbReference type="GO" id="GO:0000379">
    <property type="term" value="P:tRNA-type intron splice site recognition and cleavage"/>
    <property type="evidence" value="ECO:0007669"/>
    <property type="project" value="UniProtKB-UniRule"/>
</dbReference>
<keyword evidence="2 4" id="KW-0819">tRNA processing</keyword>
<dbReference type="VEuPathDB" id="VectorBase:ADAC011123"/>
<dbReference type="Pfam" id="PF26577">
    <property type="entry name" value="TSEN34_N"/>
    <property type="match status" value="1"/>
</dbReference>
<dbReference type="InterPro" id="IPR059049">
    <property type="entry name" value="TSEN34_N"/>
</dbReference>
<dbReference type="PANTHER" id="PTHR13070:SF0">
    <property type="entry name" value="TRNA-SPLICING ENDONUCLEASE SUBUNIT SEN34"/>
    <property type="match status" value="1"/>
</dbReference>
<keyword evidence="8" id="KW-0540">Nuclease</keyword>
<keyword evidence="8" id="KW-0255">Endonuclease</keyword>
<evidence type="ECO:0000259" key="6">
    <source>
        <dbReference type="Pfam" id="PF01974"/>
    </source>
</evidence>
<keyword evidence="8" id="KW-0378">Hydrolase</keyword>
<dbReference type="GO" id="GO:0000213">
    <property type="term" value="F:tRNA-intron lyase activity"/>
    <property type="evidence" value="ECO:0007669"/>
    <property type="project" value="UniProtKB-UniRule"/>
</dbReference>
<evidence type="ECO:0000256" key="5">
    <source>
        <dbReference type="PIRSR" id="PIRSR017250-50"/>
    </source>
</evidence>
<comment type="function">
    <text evidence="4">Constitutes one of the two catalytic subunit of the tRNA-splicing endonuclease complex, a complex responsible for identification and cleavage of the splice sites in pre-tRNA. It cleaves pre-tRNA at the 5'- and 3'-splice sites to release the intron. The products are an intron and two tRNA half-molecules bearing 2',3'-cyclic phosphate and 5'-OH termini. There are no conserved sequences at the splice sites, but the intron is invariably located at the same site in the gene, placing the splice sites an invariant distance from the constant structural features of the tRNA body.</text>
</comment>
<feature type="domain" description="tRNA intron endonuclease catalytic" evidence="6">
    <location>
        <begin position="206"/>
        <end position="284"/>
    </location>
</feature>
<dbReference type="Pfam" id="PF01974">
    <property type="entry name" value="tRNA_int_endo"/>
    <property type="match status" value="1"/>
</dbReference>
<feature type="active site" evidence="5">
    <location>
        <position position="274"/>
    </location>
</feature>
<proteinExistence type="inferred from homology"/>
<feature type="active site" evidence="5">
    <location>
        <position position="234"/>
    </location>
</feature>
<dbReference type="GO" id="GO:0003676">
    <property type="term" value="F:nucleic acid binding"/>
    <property type="evidence" value="ECO:0007669"/>
    <property type="project" value="InterPro"/>
</dbReference>
<comment type="similarity">
    <text evidence="1 4">Belongs to the tRNA-intron endonuclease family.</text>
</comment>
<dbReference type="VEuPathDB" id="VectorBase:ADAR2_011333"/>
<dbReference type="InterPro" id="IPR011856">
    <property type="entry name" value="tRNA_endonuc-like_dom_sf"/>
</dbReference>
<accession>A0A2M4CUJ4</accession>
<evidence type="ECO:0000256" key="1">
    <source>
        <dbReference type="ARBA" id="ARBA00008078"/>
    </source>
</evidence>
<dbReference type="PIRSF" id="PIRSF017250">
    <property type="entry name" value="tRNA_splic_SEN34"/>
    <property type="match status" value="1"/>
</dbReference>
<dbReference type="Gene3D" id="3.40.1350.10">
    <property type="match status" value="1"/>
</dbReference>
<evidence type="ECO:0000256" key="4">
    <source>
        <dbReference type="PIRNR" id="PIRNR017250"/>
    </source>
</evidence>
<feature type="active site" evidence="5">
    <location>
        <position position="242"/>
    </location>
</feature>
<reference evidence="8" key="1">
    <citation type="submission" date="2018-01" db="EMBL/GenBank/DDBJ databases">
        <title>An insight into the sialome of Amazonian anophelines.</title>
        <authorList>
            <person name="Ribeiro J.M."/>
            <person name="Scarpassa V."/>
            <person name="Calvo E."/>
        </authorList>
    </citation>
    <scope>NUCLEOTIDE SEQUENCE</scope>
</reference>
<organism evidence="8">
    <name type="scientific">Anopheles darlingi</name>
    <name type="common">Mosquito</name>
    <dbReference type="NCBI Taxonomy" id="43151"/>
    <lineage>
        <taxon>Eukaryota</taxon>
        <taxon>Metazoa</taxon>
        <taxon>Ecdysozoa</taxon>
        <taxon>Arthropoda</taxon>
        <taxon>Hexapoda</taxon>
        <taxon>Insecta</taxon>
        <taxon>Pterygota</taxon>
        <taxon>Neoptera</taxon>
        <taxon>Endopterygota</taxon>
        <taxon>Diptera</taxon>
        <taxon>Nematocera</taxon>
        <taxon>Culicoidea</taxon>
        <taxon>Culicidae</taxon>
        <taxon>Anophelinae</taxon>
        <taxon>Anopheles</taxon>
    </lineage>
</organism>
<dbReference type="EMBL" id="GGFL01004812">
    <property type="protein sequence ID" value="MBW68990.1"/>
    <property type="molecule type" value="Transcribed_RNA"/>
</dbReference>
<name>A0A2M4CUJ4_ANODA</name>
<dbReference type="GO" id="GO:0000214">
    <property type="term" value="C:tRNA-intron endonuclease complex"/>
    <property type="evidence" value="ECO:0007669"/>
    <property type="project" value="UniProtKB-UniRule"/>
</dbReference>
<evidence type="ECO:0000313" key="8">
    <source>
        <dbReference type="EMBL" id="MBW68990.1"/>
    </source>
</evidence>